<gene>
    <name evidence="2" type="ORF">AS188_04570</name>
    <name evidence="3" type="ORF">KFL01_02150</name>
</gene>
<evidence type="ECO:0000313" key="3">
    <source>
        <dbReference type="EMBL" id="GEO90909.1"/>
    </source>
</evidence>
<evidence type="ECO:0000313" key="4">
    <source>
        <dbReference type="Proteomes" id="UP000057181"/>
    </source>
</evidence>
<keyword evidence="1" id="KW-0812">Transmembrane</keyword>
<dbReference type="Proteomes" id="UP000057181">
    <property type="component" value="Chromosome"/>
</dbReference>
<name>A0A0U3G7S0_9MICC</name>
<evidence type="ECO:0000313" key="5">
    <source>
        <dbReference type="Proteomes" id="UP000321155"/>
    </source>
</evidence>
<organism evidence="2 4">
    <name type="scientific">Kocuria flava</name>
    <dbReference type="NCBI Taxonomy" id="446860"/>
    <lineage>
        <taxon>Bacteria</taxon>
        <taxon>Bacillati</taxon>
        <taxon>Actinomycetota</taxon>
        <taxon>Actinomycetes</taxon>
        <taxon>Micrococcales</taxon>
        <taxon>Micrococcaceae</taxon>
        <taxon>Kocuria</taxon>
    </lineage>
</organism>
<reference evidence="2 4" key="1">
    <citation type="submission" date="2015-11" db="EMBL/GenBank/DDBJ databases">
        <title>Complete Genome Sequence of Kocuria flava strain HO-9041.</title>
        <authorList>
            <person name="Zhou M."/>
            <person name="Dai J."/>
        </authorList>
    </citation>
    <scope>NUCLEOTIDE SEQUENCE [LARGE SCALE GENOMIC DNA]</scope>
    <source>
        <strain evidence="2 4">HO-9041</strain>
    </source>
</reference>
<dbReference type="Proteomes" id="UP000321155">
    <property type="component" value="Unassembled WGS sequence"/>
</dbReference>
<evidence type="ECO:0008006" key="6">
    <source>
        <dbReference type="Google" id="ProtNLM"/>
    </source>
</evidence>
<keyword evidence="5" id="KW-1185">Reference proteome</keyword>
<protein>
    <recommendedName>
        <fullName evidence="6">DUF2975 domain-containing protein</fullName>
    </recommendedName>
</protein>
<evidence type="ECO:0000313" key="2">
    <source>
        <dbReference type="EMBL" id="ALU39147.1"/>
    </source>
</evidence>
<dbReference type="RefSeq" id="WP_058857859.1">
    <property type="nucleotide sequence ID" value="NZ_BJZR01000003.1"/>
</dbReference>
<feature type="transmembrane region" description="Helical" evidence="1">
    <location>
        <begin position="132"/>
        <end position="154"/>
    </location>
</feature>
<keyword evidence="1" id="KW-1133">Transmembrane helix</keyword>
<dbReference type="EMBL" id="BJZR01000003">
    <property type="protein sequence ID" value="GEO90909.1"/>
    <property type="molecule type" value="Genomic_DNA"/>
</dbReference>
<accession>A0A0U3G7S0</accession>
<feature type="transmembrane region" description="Helical" evidence="1">
    <location>
        <begin position="94"/>
        <end position="120"/>
    </location>
</feature>
<reference evidence="3 5" key="2">
    <citation type="submission" date="2019-07" db="EMBL/GenBank/DDBJ databases">
        <title>Whole genome shotgun sequence of Kocuria flava NBRC 107626.</title>
        <authorList>
            <person name="Hosoyama A."/>
            <person name="Uohara A."/>
            <person name="Ohji S."/>
            <person name="Ichikawa N."/>
        </authorList>
    </citation>
    <scope>NUCLEOTIDE SEQUENCE [LARGE SCALE GENOMIC DNA]</scope>
    <source>
        <strain evidence="3 5">NBRC 107626</strain>
    </source>
</reference>
<dbReference type="OrthoDB" id="9989457at2"/>
<evidence type="ECO:0000256" key="1">
    <source>
        <dbReference type="SAM" id="Phobius"/>
    </source>
</evidence>
<feature type="transmembrane region" description="Helical" evidence="1">
    <location>
        <begin position="21"/>
        <end position="42"/>
    </location>
</feature>
<keyword evidence="1" id="KW-0472">Membrane</keyword>
<dbReference type="AlphaFoldDB" id="A0A0U3G7S0"/>
<sequence length="217" mass="22033">MTAAPAPPVRPARTGGRLRRTLSASAVVAFVVTGILTLFGGATSAVRAAAGEADLWLPAAPADAPPVARLSPRLSSDGYSLVHVGVSGVSPESLAVHTAVLLTGYVLIAGVAFFLAYLSWRFWTARPLARGVVVGLGICSGALMVFSAAAPLLFTLAHRQIFAELAVDLAAAPFSAVDTFGLDDAVLFFAGLSLGLLALALAAVRSLADGGDGPDRP</sequence>
<proteinExistence type="predicted"/>
<feature type="transmembrane region" description="Helical" evidence="1">
    <location>
        <begin position="185"/>
        <end position="208"/>
    </location>
</feature>
<dbReference type="KEGG" id="kfv:AS188_04570"/>
<dbReference type="EMBL" id="CP013254">
    <property type="protein sequence ID" value="ALU39147.1"/>
    <property type="molecule type" value="Genomic_DNA"/>
</dbReference>